<accession>A0A3M8CF21</accession>
<reference evidence="1 2" key="1">
    <citation type="submission" date="2018-10" db="EMBL/GenBank/DDBJ databases">
        <title>Phylogenomics of Brevibacillus.</title>
        <authorList>
            <person name="Dunlap C."/>
        </authorList>
    </citation>
    <scope>NUCLEOTIDE SEQUENCE [LARGE SCALE GENOMIC DNA]</scope>
    <source>
        <strain evidence="1 2">JCM 12215</strain>
    </source>
</reference>
<proteinExistence type="predicted"/>
<organism evidence="1 2">
    <name type="scientific">Brevibacillus invocatus</name>
    <dbReference type="NCBI Taxonomy" id="173959"/>
    <lineage>
        <taxon>Bacteria</taxon>
        <taxon>Bacillati</taxon>
        <taxon>Bacillota</taxon>
        <taxon>Bacilli</taxon>
        <taxon>Bacillales</taxon>
        <taxon>Paenibacillaceae</taxon>
        <taxon>Brevibacillus</taxon>
    </lineage>
</organism>
<name>A0A3M8CF21_9BACL</name>
<evidence type="ECO:0000313" key="2">
    <source>
        <dbReference type="Proteomes" id="UP000282028"/>
    </source>
</evidence>
<dbReference type="Proteomes" id="UP000282028">
    <property type="component" value="Unassembled WGS sequence"/>
</dbReference>
<dbReference type="AlphaFoldDB" id="A0A3M8CF21"/>
<protein>
    <submittedName>
        <fullName evidence="1">Uncharacterized protein</fullName>
    </submittedName>
</protein>
<sequence length="71" mass="7766">MQIAALGTEIKDIRISDNDTHATLKTIESLSSGDGMQTIEVDITGVKNIAINLKKEHDSGFIIPLTTSYYK</sequence>
<keyword evidence="2" id="KW-1185">Reference proteome</keyword>
<dbReference type="EMBL" id="RHHR01000015">
    <property type="protein sequence ID" value="RNB74354.1"/>
    <property type="molecule type" value="Genomic_DNA"/>
</dbReference>
<evidence type="ECO:0000313" key="1">
    <source>
        <dbReference type="EMBL" id="RNB74354.1"/>
    </source>
</evidence>
<comment type="caution">
    <text evidence="1">The sequence shown here is derived from an EMBL/GenBank/DDBJ whole genome shotgun (WGS) entry which is preliminary data.</text>
</comment>
<dbReference type="RefSeq" id="WP_122909213.1">
    <property type="nucleotide sequence ID" value="NZ_CBCSBE010000003.1"/>
</dbReference>
<dbReference type="OrthoDB" id="337615at2"/>
<gene>
    <name evidence="1" type="ORF">EDM52_12025</name>
</gene>